<feature type="transmembrane region" description="Helical" evidence="1">
    <location>
        <begin position="256"/>
        <end position="273"/>
    </location>
</feature>
<sequence>MYLPYALTWALGAPAACALADPRITGWLPDAASAVSAVTLVVVLLMMRALDDIRDLDYDRAHNPDRPLARGAVRVRDLGLMMAVGTGFVLVLNVWRWPVAAMLAGQLAYAYAVLWADRRLRWPRGDAIVAGFLVSFPVQLLVNAFLYAGLLYSAGLPPTWQGAAGIAVTALAFLHLEFARKTTRSPRPGEHTYVTLFGANGTAALAVGCALASVALLVATVRTGPVWLAVAPLAFVAVGALRFWRGGLTRWPYGQAALFMLVSFAGYQIVNLVESVTA</sequence>
<proteinExistence type="predicted"/>
<feature type="transmembrane region" description="Helical" evidence="1">
    <location>
        <begin position="97"/>
        <end position="116"/>
    </location>
</feature>
<accession>A0ABN1PYK2</accession>
<comment type="caution">
    <text evidence="2">The sequence shown here is derived from an EMBL/GenBank/DDBJ whole genome shotgun (WGS) entry which is preliminary data.</text>
</comment>
<name>A0ABN1PYK2_9ACTN</name>
<organism evidence="2 3">
    <name type="scientific">Nonomuraea longicatena</name>
    <dbReference type="NCBI Taxonomy" id="83682"/>
    <lineage>
        <taxon>Bacteria</taxon>
        <taxon>Bacillati</taxon>
        <taxon>Actinomycetota</taxon>
        <taxon>Actinomycetes</taxon>
        <taxon>Streptosporangiales</taxon>
        <taxon>Streptosporangiaceae</taxon>
        <taxon>Nonomuraea</taxon>
    </lineage>
</organism>
<feature type="transmembrane region" description="Helical" evidence="1">
    <location>
        <begin position="30"/>
        <end position="50"/>
    </location>
</feature>
<feature type="transmembrane region" description="Helical" evidence="1">
    <location>
        <begin position="128"/>
        <end position="152"/>
    </location>
</feature>
<dbReference type="EMBL" id="BAAAHQ010000021">
    <property type="protein sequence ID" value="GAA0934692.1"/>
    <property type="molecule type" value="Genomic_DNA"/>
</dbReference>
<keyword evidence="1" id="KW-1133">Transmembrane helix</keyword>
<dbReference type="RefSeq" id="WP_343951635.1">
    <property type="nucleotide sequence ID" value="NZ_BAAAHQ010000021.1"/>
</dbReference>
<reference evidence="2 3" key="1">
    <citation type="journal article" date="2019" name="Int. J. Syst. Evol. Microbiol.">
        <title>The Global Catalogue of Microorganisms (GCM) 10K type strain sequencing project: providing services to taxonomists for standard genome sequencing and annotation.</title>
        <authorList>
            <consortium name="The Broad Institute Genomics Platform"/>
            <consortium name="The Broad Institute Genome Sequencing Center for Infectious Disease"/>
            <person name="Wu L."/>
            <person name="Ma J."/>
        </authorList>
    </citation>
    <scope>NUCLEOTIDE SEQUENCE [LARGE SCALE GENOMIC DNA]</scope>
    <source>
        <strain evidence="2 3">JCM 11136</strain>
    </source>
</reference>
<evidence type="ECO:0000313" key="3">
    <source>
        <dbReference type="Proteomes" id="UP001501578"/>
    </source>
</evidence>
<dbReference type="Proteomes" id="UP001501578">
    <property type="component" value="Unassembled WGS sequence"/>
</dbReference>
<keyword evidence="3" id="KW-1185">Reference proteome</keyword>
<feature type="transmembrane region" description="Helical" evidence="1">
    <location>
        <begin position="197"/>
        <end position="219"/>
    </location>
</feature>
<evidence type="ECO:0000313" key="2">
    <source>
        <dbReference type="EMBL" id="GAA0934692.1"/>
    </source>
</evidence>
<feature type="transmembrane region" description="Helical" evidence="1">
    <location>
        <begin position="158"/>
        <end position="176"/>
    </location>
</feature>
<feature type="transmembrane region" description="Helical" evidence="1">
    <location>
        <begin position="71"/>
        <end position="91"/>
    </location>
</feature>
<keyword evidence="1" id="KW-0812">Transmembrane</keyword>
<keyword evidence="1" id="KW-0472">Membrane</keyword>
<protein>
    <submittedName>
        <fullName evidence="2">Uncharacterized protein</fullName>
    </submittedName>
</protein>
<feature type="transmembrane region" description="Helical" evidence="1">
    <location>
        <begin position="225"/>
        <end position="244"/>
    </location>
</feature>
<gene>
    <name evidence="2" type="ORF">GCM10009560_42170</name>
</gene>
<evidence type="ECO:0000256" key="1">
    <source>
        <dbReference type="SAM" id="Phobius"/>
    </source>
</evidence>